<reference evidence="1 2" key="1">
    <citation type="submission" date="2018-07" db="EMBL/GenBank/DDBJ databases">
        <title>Genomic and Epidemiologic Investigation of an Indolent Hospital Outbreak.</title>
        <authorList>
            <person name="Johnson R.C."/>
            <person name="Deming C."/>
            <person name="Conlan S."/>
            <person name="Zellmer C.J."/>
            <person name="Michelin A.V."/>
            <person name="Lee-Lin S."/>
            <person name="Thomas P.J."/>
            <person name="Park M."/>
            <person name="Weingarten R.A."/>
            <person name="Less J."/>
            <person name="Dekker J.P."/>
            <person name="Frank K.M."/>
            <person name="Musser K.A."/>
            <person name="Mcquiston J.R."/>
            <person name="Henderson D.K."/>
            <person name="Lau A.F."/>
            <person name="Palmore T.N."/>
            <person name="Segre J.A."/>
        </authorList>
    </citation>
    <scope>NUCLEOTIDE SEQUENCE [LARGE SCALE GENOMIC DNA]</scope>
    <source>
        <strain evidence="1 2">SK-NIH.Env6_1116</strain>
    </source>
</reference>
<name>A0A430BTV1_SPHYA</name>
<gene>
    <name evidence="1" type="ORF">DAH51_15040</name>
</gene>
<proteinExistence type="predicted"/>
<protein>
    <submittedName>
        <fullName evidence="1">Uncharacterized protein</fullName>
    </submittedName>
</protein>
<dbReference type="EMBL" id="QRAL01000015">
    <property type="protein sequence ID" value="RSU56040.1"/>
    <property type="molecule type" value="Genomic_DNA"/>
</dbReference>
<accession>A0A430BTV1</accession>
<organism evidence="1 2">
    <name type="scientific">Sphingobium yanoikuyae</name>
    <name type="common">Sphingomonas yanoikuyae</name>
    <dbReference type="NCBI Taxonomy" id="13690"/>
    <lineage>
        <taxon>Bacteria</taxon>
        <taxon>Pseudomonadati</taxon>
        <taxon>Pseudomonadota</taxon>
        <taxon>Alphaproteobacteria</taxon>
        <taxon>Sphingomonadales</taxon>
        <taxon>Sphingomonadaceae</taxon>
        <taxon>Sphingobium</taxon>
    </lineage>
</organism>
<feature type="non-terminal residue" evidence="1">
    <location>
        <position position="1"/>
    </location>
</feature>
<sequence length="71" mass="7227">GLGGGLGVAIAHPAATNALRAQVSLPLPFTGGEWQETTQLRHPRAGGNPSPDLASGPKLVRWISVCAGMTL</sequence>
<dbReference type="Proteomes" id="UP000287401">
    <property type="component" value="Unassembled WGS sequence"/>
</dbReference>
<evidence type="ECO:0000313" key="1">
    <source>
        <dbReference type="EMBL" id="RSU56040.1"/>
    </source>
</evidence>
<evidence type="ECO:0000313" key="2">
    <source>
        <dbReference type="Proteomes" id="UP000287401"/>
    </source>
</evidence>
<dbReference type="AlphaFoldDB" id="A0A430BTV1"/>
<comment type="caution">
    <text evidence="1">The sequence shown here is derived from an EMBL/GenBank/DDBJ whole genome shotgun (WGS) entry which is preliminary data.</text>
</comment>